<keyword evidence="2" id="KW-1185">Reference proteome</keyword>
<comment type="caution">
    <text evidence="1">The sequence shown here is derived from an EMBL/GenBank/DDBJ whole genome shotgun (WGS) entry which is preliminary data.</text>
</comment>
<evidence type="ECO:0000313" key="2">
    <source>
        <dbReference type="Proteomes" id="UP000651728"/>
    </source>
</evidence>
<proteinExistence type="predicted"/>
<gene>
    <name evidence="1" type="ORF">Mam01_48390</name>
</gene>
<protein>
    <submittedName>
        <fullName evidence="1">Uncharacterized protein</fullName>
    </submittedName>
</protein>
<evidence type="ECO:0000313" key="1">
    <source>
        <dbReference type="EMBL" id="GIH34675.1"/>
    </source>
</evidence>
<dbReference type="Proteomes" id="UP000651728">
    <property type="component" value="Unassembled WGS sequence"/>
</dbReference>
<accession>A0ABQ4FIN9</accession>
<sequence length="65" mass="6807">MFLGEDTIGSPRCLSIHPVSSGSDIGFRVPVRSRERGRFPHPGSPGALVGHLDTLPLALKGSKAA</sequence>
<reference evidence="1 2" key="1">
    <citation type="submission" date="2021-01" db="EMBL/GenBank/DDBJ databases">
        <title>Whole genome shotgun sequence of Microbispora amethystogenes NBRC 101907.</title>
        <authorList>
            <person name="Komaki H."/>
            <person name="Tamura T."/>
        </authorList>
    </citation>
    <scope>NUCLEOTIDE SEQUENCE [LARGE SCALE GENOMIC DNA]</scope>
    <source>
        <strain evidence="1 2">NBRC 101907</strain>
    </source>
</reference>
<dbReference type="EMBL" id="BOOB01000038">
    <property type="protein sequence ID" value="GIH34675.1"/>
    <property type="molecule type" value="Genomic_DNA"/>
</dbReference>
<name>A0ABQ4FIN9_9ACTN</name>
<organism evidence="1 2">
    <name type="scientific">Microbispora amethystogenes</name>
    <dbReference type="NCBI Taxonomy" id="1427754"/>
    <lineage>
        <taxon>Bacteria</taxon>
        <taxon>Bacillati</taxon>
        <taxon>Actinomycetota</taxon>
        <taxon>Actinomycetes</taxon>
        <taxon>Streptosporangiales</taxon>
        <taxon>Streptosporangiaceae</taxon>
        <taxon>Microbispora</taxon>
    </lineage>
</organism>